<dbReference type="EMBL" id="SFBR01000190">
    <property type="protein sequence ID" value="TRT82148.1"/>
    <property type="molecule type" value="Genomic_DNA"/>
</dbReference>
<dbReference type="GO" id="GO:0003677">
    <property type="term" value="F:DNA binding"/>
    <property type="evidence" value="ECO:0007669"/>
    <property type="project" value="UniProtKB-KW"/>
</dbReference>
<comment type="similarity">
    <text evidence="1">Belongs to the type-I restriction system S methylase family.</text>
</comment>
<keyword evidence="6" id="KW-0255">Endonuclease</keyword>
<evidence type="ECO:0000313" key="6">
    <source>
        <dbReference type="EMBL" id="TRT82148.1"/>
    </source>
</evidence>
<keyword evidence="2" id="KW-0680">Restriction system</keyword>
<evidence type="ECO:0000256" key="1">
    <source>
        <dbReference type="ARBA" id="ARBA00010923"/>
    </source>
</evidence>
<comment type="caution">
    <text evidence="6">The sequence shown here is derived from an EMBL/GenBank/DDBJ whole genome shotgun (WGS) entry which is preliminary data.</text>
</comment>
<dbReference type="InterPro" id="IPR051212">
    <property type="entry name" value="Type-I_RE_S_subunit"/>
</dbReference>
<accession>A0A552A9K3</accession>
<dbReference type="PANTHER" id="PTHR43140:SF1">
    <property type="entry name" value="TYPE I RESTRICTION ENZYME ECOKI SPECIFICITY SUBUNIT"/>
    <property type="match status" value="1"/>
</dbReference>
<dbReference type="Pfam" id="PF01420">
    <property type="entry name" value="Methylase_S"/>
    <property type="match status" value="1"/>
</dbReference>
<dbReference type="GO" id="GO:0004519">
    <property type="term" value="F:endonuclease activity"/>
    <property type="evidence" value="ECO:0007669"/>
    <property type="project" value="UniProtKB-KW"/>
</dbReference>
<evidence type="ECO:0000313" key="7">
    <source>
        <dbReference type="Proteomes" id="UP000316280"/>
    </source>
</evidence>
<evidence type="ECO:0000259" key="5">
    <source>
        <dbReference type="Pfam" id="PF01420"/>
    </source>
</evidence>
<reference evidence="6 7" key="1">
    <citation type="submission" date="2019-01" db="EMBL/GenBank/DDBJ databases">
        <title>Coherence of Microcystis species and biogeography revealed through population genomics.</title>
        <authorList>
            <person name="Perez-Carrascal O.M."/>
            <person name="Terrat Y."/>
            <person name="Giani A."/>
            <person name="Fortin N."/>
            <person name="Tromas N."/>
            <person name="Shapiro B.J."/>
        </authorList>
    </citation>
    <scope>NUCLEOTIDE SEQUENCE [LARGE SCALE GENOMIC DNA]</scope>
    <source>
        <strain evidence="6">Ma_OC_H_19870700_S124</strain>
    </source>
</reference>
<dbReference type="GO" id="GO:0009307">
    <property type="term" value="P:DNA restriction-modification system"/>
    <property type="evidence" value="ECO:0007669"/>
    <property type="project" value="UniProtKB-KW"/>
</dbReference>
<keyword evidence="6" id="KW-0540">Nuclease</keyword>
<comment type="subunit">
    <text evidence="4">The methyltransferase is composed of M and S polypeptides.</text>
</comment>
<dbReference type="SUPFAM" id="SSF116734">
    <property type="entry name" value="DNA methylase specificity domain"/>
    <property type="match status" value="1"/>
</dbReference>
<dbReference type="AlphaFoldDB" id="A0A552A9K3"/>
<keyword evidence="3" id="KW-0238">DNA-binding</keyword>
<evidence type="ECO:0000256" key="2">
    <source>
        <dbReference type="ARBA" id="ARBA00022747"/>
    </source>
</evidence>
<gene>
    <name evidence="6" type="ORF">EWV63_20300</name>
</gene>
<dbReference type="InterPro" id="IPR000055">
    <property type="entry name" value="Restrct_endonuc_typeI_TRD"/>
</dbReference>
<dbReference type="PANTHER" id="PTHR43140">
    <property type="entry name" value="TYPE-1 RESTRICTION ENZYME ECOKI SPECIFICITY PROTEIN"/>
    <property type="match status" value="1"/>
</dbReference>
<organism evidence="6 7">
    <name type="scientific">Microcystis aeruginosa Ma_OC_H_19870700_S124</name>
    <dbReference type="NCBI Taxonomy" id="2486262"/>
    <lineage>
        <taxon>Bacteria</taxon>
        <taxon>Bacillati</taxon>
        <taxon>Cyanobacteriota</taxon>
        <taxon>Cyanophyceae</taxon>
        <taxon>Oscillatoriophycideae</taxon>
        <taxon>Chroococcales</taxon>
        <taxon>Microcystaceae</taxon>
        <taxon>Microcystis</taxon>
    </lineage>
</organism>
<feature type="domain" description="Type I restriction modification DNA specificity" evidence="5">
    <location>
        <begin position="29"/>
        <end position="99"/>
    </location>
</feature>
<name>A0A552A9K3_MICAE</name>
<evidence type="ECO:0000256" key="4">
    <source>
        <dbReference type="ARBA" id="ARBA00038652"/>
    </source>
</evidence>
<sequence>MNEAETRAELIDPALCCDLIMKMSINPQWAETKFIYWYFRTSKLRHLISNSAQGANPTMKKINKAIVQNFPVFIPPIVEQKKIVEQIEECYQKTQKLETIYQRKLEAIAELKQSILEKAFTGQLSQ</sequence>
<dbReference type="Gene3D" id="3.90.220.20">
    <property type="entry name" value="DNA methylase specificity domains"/>
    <property type="match status" value="1"/>
</dbReference>
<proteinExistence type="inferred from homology"/>
<dbReference type="InterPro" id="IPR044946">
    <property type="entry name" value="Restrct_endonuc_typeI_TRD_sf"/>
</dbReference>
<keyword evidence="6" id="KW-0378">Hydrolase</keyword>
<dbReference type="Proteomes" id="UP000316280">
    <property type="component" value="Unassembled WGS sequence"/>
</dbReference>
<protein>
    <submittedName>
        <fullName evidence="6">Restriction endonuclease subunit S</fullName>
    </submittedName>
</protein>
<evidence type="ECO:0000256" key="3">
    <source>
        <dbReference type="ARBA" id="ARBA00023125"/>
    </source>
</evidence>